<evidence type="ECO:0000256" key="4">
    <source>
        <dbReference type="SAM" id="SignalP"/>
    </source>
</evidence>
<accession>A0ABD2HMI4</accession>
<reference evidence="6 7" key="2">
    <citation type="journal article" date="2024" name="G3 (Bethesda)">
        <title>The genome of the cryopelagic Antarctic bald notothen, Trematomus borchgrevinki.</title>
        <authorList>
            <person name="Rayamajhi N."/>
            <person name="Rivera-Colon A.G."/>
            <person name="Minhas B.F."/>
            <person name="Cheng C.C."/>
            <person name="Catchen J.M."/>
        </authorList>
    </citation>
    <scope>NUCLEOTIDE SEQUENCE [LARGE SCALE GENOMIC DNA]</scope>
    <source>
        <strain evidence="6">AGRC-2024</strain>
    </source>
</reference>
<dbReference type="SMART" id="SM00241">
    <property type="entry name" value="ZP"/>
    <property type="match status" value="1"/>
</dbReference>
<name>A0ABD2HMI4_PAGBO</name>
<organism evidence="6 7">
    <name type="scientific">Pagothenia borchgrevinki</name>
    <name type="common">Bald rockcod</name>
    <name type="synonym">Trematomus borchgrevinki</name>
    <dbReference type="NCBI Taxonomy" id="8213"/>
    <lineage>
        <taxon>Eukaryota</taxon>
        <taxon>Metazoa</taxon>
        <taxon>Chordata</taxon>
        <taxon>Craniata</taxon>
        <taxon>Vertebrata</taxon>
        <taxon>Euteleostomi</taxon>
        <taxon>Actinopterygii</taxon>
        <taxon>Neopterygii</taxon>
        <taxon>Teleostei</taxon>
        <taxon>Neoteleostei</taxon>
        <taxon>Acanthomorphata</taxon>
        <taxon>Eupercaria</taxon>
        <taxon>Perciformes</taxon>
        <taxon>Notothenioidei</taxon>
        <taxon>Nototheniidae</taxon>
        <taxon>Pagothenia</taxon>
    </lineage>
</organism>
<evidence type="ECO:0000256" key="2">
    <source>
        <dbReference type="ARBA" id="ARBA00023157"/>
    </source>
</evidence>
<evidence type="ECO:0000313" key="6">
    <source>
        <dbReference type="EMBL" id="KAL3066243.1"/>
    </source>
</evidence>
<evidence type="ECO:0000313" key="7">
    <source>
        <dbReference type="Proteomes" id="UP001619887"/>
    </source>
</evidence>
<dbReference type="Gene3D" id="2.60.40.3210">
    <property type="entry name" value="Zona pellucida, ZP-N domain"/>
    <property type="match status" value="1"/>
</dbReference>
<evidence type="ECO:0000256" key="1">
    <source>
        <dbReference type="ARBA" id="ARBA00022729"/>
    </source>
</evidence>
<keyword evidence="1 4" id="KW-0732">Signal</keyword>
<dbReference type="InterPro" id="IPR042235">
    <property type="entry name" value="ZP-C_dom"/>
</dbReference>
<feature type="domain" description="ZP" evidence="5">
    <location>
        <begin position="527"/>
        <end position="782"/>
    </location>
</feature>
<dbReference type="PROSITE" id="PS51034">
    <property type="entry name" value="ZP_2"/>
    <property type="match status" value="1"/>
</dbReference>
<dbReference type="Proteomes" id="UP001619887">
    <property type="component" value="Unassembled WGS sequence"/>
</dbReference>
<evidence type="ECO:0000259" key="5">
    <source>
        <dbReference type="PROSITE" id="PS51034"/>
    </source>
</evidence>
<keyword evidence="7" id="KW-1185">Reference proteome</keyword>
<keyword evidence="3" id="KW-0325">Glycoprotein</keyword>
<dbReference type="AlphaFoldDB" id="A0ABD2HMI4"/>
<dbReference type="PANTHER" id="PTHR14002:SF50">
    <property type="entry name" value="ALPHA-TECTORIN-LIKE-RELATED"/>
    <property type="match status" value="1"/>
</dbReference>
<dbReference type="InterPro" id="IPR055356">
    <property type="entry name" value="ZP-N"/>
</dbReference>
<reference evidence="6 7" key="1">
    <citation type="journal article" date="2022" name="G3 (Bethesda)">
        <title>Evaluating Illumina-, Nanopore-, and PacBio-based genome assembly strategies with the bald notothen, Trematomus borchgrevinki.</title>
        <authorList>
            <person name="Rayamajhi N."/>
            <person name="Cheng C.C."/>
            <person name="Catchen J.M."/>
        </authorList>
    </citation>
    <scope>NUCLEOTIDE SEQUENCE [LARGE SCALE GENOMIC DNA]</scope>
    <source>
        <strain evidence="6">AGRC-2024</strain>
    </source>
</reference>
<feature type="chain" id="PRO_5044746786" description="ZP domain-containing protein" evidence="4">
    <location>
        <begin position="20"/>
        <end position="802"/>
    </location>
</feature>
<protein>
    <recommendedName>
        <fullName evidence="5">ZP domain-containing protein</fullName>
    </recommendedName>
</protein>
<dbReference type="PRINTS" id="PR00023">
    <property type="entry name" value="ZPELLUCIDA"/>
</dbReference>
<feature type="signal peptide" evidence="4">
    <location>
        <begin position="1"/>
        <end position="19"/>
    </location>
</feature>
<dbReference type="SMART" id="SM00832">
    <property type="entry name" value="C8"/>
    <property type="match status" value="1"/>
</dbReference>
<dbReference type="Pfam" id="PF00100">
    <property type="entry name" value="Zona_pellucida"/>
    <property type="match status" value="1"/>
</dbReference>
<comment type="caution">
    <text evidence="6">The sequence shown here is derived from an EMBL/GenBank/DDBJ whole genome shotgun (WGS) entry which is preliminary data.</text>
</comment>
<gene>
    <name evidence="6" type="ORF">OYC64_016237</name>
</gene>
<dbReference type="InterPro" id="IPR055355">
    <property type="entry name" value="ZP-C"/>
</dbReference>
<dbReference type="Pfam" id="PF08742">
    <property type="entry name" value="C8"/>
    <property type="match status" value="1"/>
</dbReference>
<dbReference type="Pfam" id="PF23344">
    <property type="entry name" value="ZP-N"/>
    <property type="match status" value="1"/>
</dbReference>
<evidence type="ECO:0000256" key="3">
    <source>
        <dbReference type="ARBA" id="ARBA00023180"/>
    </source>
</evidence>
<sequence length="802" mass="86615">MKLLLLLAVAASQMELSASQTAFVWVTLNATGGNINISDVPITFYGETYTWLHVKMGNKDEVCFKNDPSEDDIDCMVTNEVASTKLMYRTSVSLFRAAYYLSNIKVLGQGVVHLQFFNGATLNMEWSFSNFGLQAACSTNHAFGLPFTDSLNISTTVGGTVMETWEPSGGAGTIDRDVSGCRGSGGAIMPGSEMPNIGPSAEPCSVEVCSLSAVLSDDTACGPEEVCQADNTCAIPPVVCTVTGSTVIGFHGAVHSVQDRCAYSLMEHEGSASFNLMAAFRERRRTDVPLLDHLILSLPGVTMYLERGGRVLVGGEALVLSSTAQLMHGVELSKDQTGVTAKFPSSKMTLFFDGNSAHVTGVPEAVGGLCGSPSNSSWTTTPTAEKSSISLPGCEIQYQDSVDSAINCNRSTDHCNLMRQPPFSACHEHTDPEPYISACTHTLCRYPSVDGVDCHFLEAYAKACYLEFKVTLEDWRSTTSCSPPLLCQQPCSDHEFCGEEHGSTRCFCRALFASKYKATKSLGDPTVCRQDSASVVLAGCLLDDKGIDFSTLQLKDPSCKGHMDPQSHLVTFSFNSSAPCGTEVMRNNSQTVYKNTIMYSNSSSGGVITRSDQFQIDFSCKYTQPEVRSVSFRIKDSSVVQQLVSGEWNYTLTMSSFSDAGLLQPVGPNTEILLNQKVWLQLEAVGLDANMVTMVTDSCWATNQASPDSNLRYDLIINGCLNPADDTVQMQGNGQGTSSVFSFNMFEFSGGSSEIYLHCKLELCPTQGQACTPSCGGAARRRRRSAKYSDGNAALITMGWRN</sequence>
<dbReference type="EMBL" id="JBIYXZ010002068">
    <property type="protein sequence ID" value="KAL3066243.1"/>
    <property type="molecule type" value="Genomic_DNA"/>
</dbReference>
<dbReference type="Gene3D" id="2.60.40.4100">
    <property type="entry name" value="Zona pellucida, ZP-C domain"/>
    <property type="match status" value="1"/>
</dbReference>
<dbReference type="InterPro" id="IPR001507">
    <property type="entry name" value="ZP_dom"/>
</dbReference>
<keyword evidence="2" id="KW-1015">Disulfide bond</keyword>
<dbReference type="PANTHER" id="PTHR14002">
    <property type="entry name" value="ENDOGLIN/TGF-BETA RECEPTOR TYPE III"/>
    <property type="match status" value="1"/>
</dbReference>
<dbReference type="InterPro" id="IPR014853">
    <property type="entry name" value="VWF/SSPO/ZAN-like_Cys-rich_dom"/>
</dbReference>
<dbReference type="InterPro" id="IPR048290">
    <property type="entry name" value="ZP_chr"/>
</dbReference>
<proteinExistence type="predicted"/>